<comment type="subcellular location">
    <subcellularLocation>
        <location evidence="1">Cell membrane</location>
        <topology evidence="1">Multi-pass membrane protein</topology>
    </subcellularLocation>
</comment>
<organism evidence="9 10">
    <name type="scientific">Hyphomicrobium denitrificans 1NES1</name>
    <dbReference type="NCBI Taxonomy" id="670307"/>
    <lineage>
        <taxon>Bacteria</taxon>
        <taxon>Pseudomonadati</taxon>
        <taxon>Pseudomonadota</taxon>
        <taxon>Alphaproteobacteria</taxon>
        <taxon>Hyphomicrobiales</taxon>
        <taxon>Hyphomicrobiaceae</taxon>
        <taxon>Hyphomicrobium</taxon>
    </lineage>
</organism>
<keyword evidence="5 8" id="KW-0812">Transmembrane</keyword>
<feature type="transmembrane region" description="Helical" evidence="8">
    <location>
        <begin position="223"/>
        <end position="242"/>
    </location>
</feature>
<accession>N0B918</accession>
<dbReference type="GO" id="GO:0005886">
    <property type="term" value="C:plasma membrane"/>
    <property type="evidence" value="ECO:0007669"/>
    <property type="project" value="UniProtKB-SubCell"/>
</dbReference>
<protein>
    <recommendedName>
        <fullName evidence="11">Permease</fullName>
    </recommendedName>
</protein>
<dbReference type="eggNOG" id="COG0628">
    <property type="taxonomic scope" value="Bacteria"/>
</dbReference>
<keyword evidence="10" id="KW-1185">Reference proteome</keyword>
<reference evidence="9 10" key="1">
    <citation type="journal article" date="2013" name="Genome Announc.">
        <title>Genome sequences for three denitrifying bacterial strains isolated from a uranium- and nitrate-contaminated subsurface environment.</title>
        <authorList>
            <person name="Venkatramanan R."/>
            <person name="Prakash O."/>
            <person name="Woyke T."/>
            <person name="Chain P."/>
            <person name="Goodwin L.A."/>
            <person name="Watson D."/>
            <person name="Brooks S."/>
            <person name="Kostka J.E."/>
            <person name="Green S.J."/>
        </authorList>
    </citation>
    <scope>NUCLEOTIDE SEQUENCE [LARGE SCALE GENOMIC DNA]</scope>
    <source>
        <strain evidence="9 10">1NES1</strain>
    </source>
</reference>
<feature type="transmembrane region" description="Helical" evidence="8">
    <location>
        <begin position="164"/>
        <end position="184"/>
    </location>
</feature>
<evidence type="ECO:0000256" key="3">
    <source>
        <dbReference type="ARBA" id="ARBA00022448"/>
    </source>
</evidence>
<dbReference type="KEGG" id="hdt:HYPDE_39268"/>
<feature type="transmembrane region" description="Helical" evidence="8">
    <location>
        <begin position="72"/>
        <end position="94"/>
    </location>
</feature>
<evidence type="ECO:0000256" key="1">
    <source>
        <dbReference type="ARBA" id="ARBA00004651"/>
    </source>
</evidence>
<evidence type="ECO:0000256" key="6">
    <source>
        <dbReference type="ARBA" id="ARBA00022989"/>
    </source>
</evidence>
<dbReference type="HOGENOM" id="CLU_041771_1_1_5"/>
<gene>
    <name evidence="9" type="ORF">HYPDE_39268</name>
</gene>
<dbReference type="EMBL" id="CP005587">
    <property type="protein sequence ID" value="AGK59523.1"/>
    <property type="molecule type" value="Genomic_DNA"/>
</dbReference>
<feature type="transmembrane region" description="Helical" evidence="8">
    <location>
        <begin position="33"/>
        <end position="60"/>
    </location>
</feature>
<keyword evidence="4" id="KW-1003">Cell membrane</keyword>
<proteinExistence type="inferred from homology"/>
<sequence>MPIESDRQEERTALRAEGVDIAIRVGLLGLLAYWSFAIVAPFLTILVWSAILTVALYPVFRWLEHWLDNEKLAAALVTLLCMFVILAPVVWLGFGLLNGVDFVAEKFESGLSIPLPPESVKQWPIAGKQIYQFWLRSVTDIGAQLAALAPVLKPMVGWLLKAASNVLVGLLEFLLSIVISGFLFCPGPKLVDFIAQILERVLKPRGTEMVQLAGATIRNVSRGIIGVALLQSFLAGIGFLVAGVPGAGIFAFASLVLGIIQIGPAVLFLPIIIWSWLTQETAHALLFTIYMVPVGLIDNFLRPIVMARGLSAPMLLIIIGAIGGMIAHGVIGLFVGSIILSVAWELGLAWMHGEGSAA</sequence>
<name>N0B918_9HYPH</name>
<feature type="transmembrane region" description="Helical" evidence="8">
    <location>
        <begin position="313"/>
        <end position="344"/>
    </location>
</feature>
<evidence type="ECO:0008006" key="11">
    <source>
        <dbReference type="Google" id="ProtNLM"/>
    </source>
</evidence>
<dbReference type="RefSeq" id="WP_015599538.1">
    <property type="nucleotide sequence ID" value="NC_021172.1"/>
</dbReference>
<dbReference type="Pfam" id="PF01594">
    <property type="entry name" value="AI-2E_transport"/>
    <property type="match status" value="1"/>
</dbReference>
<evidence type="ECO:0000313" key="10">
    <source>
        <dbReference type="Proteomes" id="UP000005952"/>
    </source>
</evidence>
<evidence type="ECO:0000313" key="9">
    <source>
        <dbReference type="EMBL" id="AGK59523.1"/>
    </source>
</evidence>
<dbReference type="AlphaFoldDB" id="N0B918"/>
<dbReference type="InterPro" id="IPR002549">
    <property type="entry name" value="AI-2E-like"/>
</dbReference>
<dbReference type="PANTHER" id="PTHR21716">
    <property type="entry name" value="TRANSMEMBRANE PROTEIN"/>
    <property type="match status" value="1"/>
</dbReference>
<keyword evidence="3" id="KW-0813">Transport</keyword>
<evidence type="ECO:0000256" key="7">
    <source>
        <dbReference type="ARBA" id="ARBA00023136"/>
    </source>
</evidence>
<keyword evidence="6 8" id="KW-1133">Transmembrane helix</keyword>
<dbReference type="STRING" id="670307.HYPDE_39268"/>
<feature type="transmembrane region" description="Helical" evidence="8">
    <location>
        <begin position="249"/>
        <end position="276"/>
    </location>
</feature>
<evidence type="ECO:0000256" key="8">
    <source>
        <dbReference type="SAM" id="Phobius"/>
    </source>
</evidence>
<evidence type="ECO:0000256" key="2">
    <source>
        <dbReference type="ARBA" id="ARBA00009773"/>
    </source>
</evidence>
<feature type="transmembrane region" description="Helical" evidence="8">
    <location>
        <begin position="282"/>
        <end position="301"/>
    </location>
</feature>
<keyword evidence="7 8" id="KW-0472">Membrane</keyword>
<dbReference type="OrthoDB" id="8113547at2"/>
<dbReference type="Proteomes" id="UP000005952">
    <property type="component" value="Chromosome"/>
</dbReference>
<comment type="similarity">
    <text evidence="2">Belongs to the autoinducer-2 exporter (AI-2E) (TC 2.A.86) family.</text>
</comment>
<evidence type="ECO:0000256" key="5">
    <source>
        <dbReference type="ARBA" id="ARBA00022692"/>
    </source>
</evidence>
<evidence type="ECO:0000256" key="4">
    <source>
        <dbReference type="ARBA" id="ARBA00022475"/>
    </source>
</evidence>
<dbReference type="PANTHER" id="PTHR21716:SF67">
    <property type="entry name" value="TRANSPORT PROTEIN YDIK-RELATED"/>
    <property type="match status" value="1"/>
</dbReference>